<comment type="similarity">
    <text evidence="1">Belongs to the metallophosphoesterase superfamily. YfcE family.</text>
</comment>
<dbReference type="AlphaFoldDB" id="A0A5C6BMU2"/>
<dbReference type="EMBL" id="SJPP01000001">
    <property type="protein sequence ID" value="TWU12606.1"/>
    <property type="molecule type" value="Genomic_DNA"/>
</dbReference>
<dbReference type="Pfam" id="PF12850">
    <property type="entry name" value="Metallophos_2"/>
    <property type="match status" value="1"/>
</dbReference>
<organism evidence="3 4">
    <name type="scientific">Symmachiella macrocystis</name>
    <dbReference type="NCBI Taxonomy" id="2527985"/>
    <lineage>
        <taxon>Bacteria</taxon>
        <taxon>Pseudomonadati</taxon>
        <taxon>Planctomycetota</taxon>
        <taxon>Planctomycetia</taxon>
        <taxon>Planctomycetales</taxon>
        <taxon>Planctomycetaceae</taxon>
        <taxon>Symmachiella</taxon>
    </lineage>
</organism>
<reference evidence="3 4" key="1">
    <citation type="submission" date="2019-02" db="EMBL/GenBank/DDBJ databases">
        <title>Deep-cultivation of Planctomycetes and their phenomic and genomic characterization uncovers novel biology.</title>
        <authorList>
            <person name="Wiegand S."/>
            <person name="Jogler M."/>
            <person name="Boedeker C."/>
            <person name="Pinto D."/>
            <person name="Vollmers J."/>
            <person name="Rivas-Marin E."/>
            <person name="Kohn T."/>
            <person name="Peeters S.H."/>
            <person name="Heuer A."/>
            <person name="Rast P."/>
            <person name="Oberbeckmann S."/>
            <person name="Bunk B."/>
            <person name="Jeske O."/>
            <person name="Meyerdierks A."/>
            <person name="Storesund J.E."/>
            <person name="Kallscheuer N."/>
            <person name="Luecker S."/>
            <person name="Lage O.M."/>
            <person name="Pohl T."/>
            <person name="Merkel B.J."/>
            <person name="Hornburger P."/>
            <person name="Mueller R.-W."/>
            <person name="Bruemmer F."/>
            <person name="Labrenz M."/>
            <person name="Spormann A.M."/>
            <person name="Op Den Camp H."/>
            <person name="Overmann J."/>
            <person name="Amann R."/>
            <person name="Jetten M.S.M."/>
            <person name="Mascher T."/>
            <person name="Medema M.H."/>
            <person name="Devos D.P."/>
            <person name="Kaster A.-K."/>
            <person name="Ovreas L."/>
            <person name="Rohde M."/>
            <person name="Galperin M.Y."/>
            <person name="Jogler C."/>
        </authorList>
    </citation>
    <scope>NUCLEOTIDE SEQUENCE [LARGE SCALE GENOMIC DNA]</scope>
    <source>
        <strain evidence="3 4">CA54</strain>
    </source>
</reference>
<evidence type="ECO:0000256" key="1">
    <source>
        <dbReference type="ARBA" id="ARBA00008950"/>
    </source>
</evidence>
<proteinExistence type="inferred from homology"/>
<evidence type="ECO:0000313" key="3">
    <source>
        <dbReference type="EMBL" id="TWU12606.1"/>
    </source>
</evidence>
<dbReference type="PANTHER" id="PTHR43165:SF1">
    <property type="entry name" value="PHOSPHODIESTERASE MJ0936"/>
    <property type="match status" value="1"/>
</dbReference>
<dbReference type="PANTHER" id="PTHR43165">
    <property type="entry name" value="METALLOPHOSPHOESTERASE"/>
    <property type="match status" value="1"/>
</dbReference>
<dbReference type="Gene3D" id="3.60.21.10">
    <property type="match status" value="1"/>
</dbReference>
<comment type="caution">
    <text evidence="3">The sequence shown here is derived from an EMBL/GenBank/DDBJ whole genome shotgun (WGS) entry which is preliminary data.</text>
</comment>
<accession>A0A5C6BMU2</accession>
<evidence type="ECO:0000313" key="4">
    <source>
        <dbReference type="Proteomes" id="UP000320735"/>
    </source>
</evidence>
<name>A0A5C6BMU2_9PLAN</name>
<feature type="domain" description="Calcineurin-like phosphoesterase" evidence="2">
    <location>
        <begin position="27"/>
        <end position="175"/>
    </location>
</feature>
<dbReference type="InterPro" id="IPR029052">
    <property type="entry name" value="Metallo-depent_PP-like"/>
</dbReference>
<gene>
    <name evidence="3" type="ORF">CA54_14300</name>
</gene>
<evidence type="ECO:0000259" key="2">
    <source>
        <dbReference type="Pfam" id="PF12850"/>
    </source>
</evidence>
<dbReference type="SUPFAM" id="SSF56300">
    <property type="entry name" value="Metallo-dependent phosphatases"/>
    <property type="match status" value="1"/>
</dbReference>
<keyword evidence="4" id="KW-1185">Reference proteome</keyword>
<dbReference type="InterPro" id="IPR024654">
    <property type="entry name" value="Calcineurin-like_PHP_lpxH"/>
</dbReference>
<dbReference type="Proteomes" id="UP000320735">
    <property type="component" value="Unassembled WGS sequence"/>
</dbReference>
<sequence>MITNPSPFRLRHHRGIDQTLSETRPMIGILADTHNHVKRTQAAVRVLQEQGAEVLVHCGDLASPEIVEICAVLPLYFVFGNHDADSAADLKQAAAQYGATCLEWGGQFEHRGKRIAVVHGHMTIDLRPLLESEPDYLLTGHTHTARDWQSGPTRRINPGALFRTSEPSVALLDVVADDVQFLRVDT</sequence>
<dbReference type="InterPro" id="IPR053193">
    <property type="entry name" value="MetalloPDE_YfcE-like"/>
</dbReference>
<protein>
    <submittedName>
        <fullName evidence="3">Phosphodiesterase</fullName>
    </submittedName>
</protein>